<protein>
    <submittedName>
        <fullName evidence="1">Uncharacterized protein</fullName>
    </submittedName>
</protein>
<organism evidence="1 2">
    <name type="scientific">Ameca splendens</name>
    <dbReference type="NCBI Taxonomy" id="208324"/>
    <lineage>
        <taxon>Eukaryota</taxon>
        <taxon>Metazoa</taxon>
        <taxon>Chordata</taxon>
        <taxon>Craniata</taxon>
        <taxon>Vertebrata</taxon>
        <taxon>Euteleostomi</taxon>
        <taxon>Actinopterygii</taxon>
        <taxon>Neopterygii</taxon>
        <taxon>Teleostei</taxon>
        <taxon>Neoteleostei</taxon>
        <taxon>Acanthomorphata</taxon>
        <taxon>Ovalentaria</taxon>
        <taxon>Atherinomorphae</taxon>
        <taxon>Cyprinodontiformes</taxon>
        <taxon>Goodeidae</taxon>
        <taxon>Ameca</taxon>
    </lineage>
</organism>
<reference evidence="1 2" key="1">
    <citation type="submission" date="2021-06" db="EMBL/GenBank/DDBJ databases">
        <authorList>
            <person name="Palmer J.M."/>
        </authorList>
    </citation>
    <scope>NUCLEOTIDE SEQUENCE [LARGE SCALE GENOMIC DNA]</scope>
    <source>
        <strain evidence="1 2">AS_MEX2019</strain>
        <tissue evidence="1">Muscle</tissue>
    </source>
</reference>
<evidence type="ECO:0000313" key="2">
    <source>
        <dbReference type="Proteomes" id="UP001469553"/>
    </source>
</evidence>
<keyword evidence="2" id="KW-1185">Reference proteome</keyword>
<dbReference type="EMBL" id="JAHRIP010053790">
    <property type="protein sequence ID" value="MEQ2301623.1"/>
    <property type="molecule type" value="Genomic_DNA"/>
</dbReference>
<comment type="caution">
    <text evidence="1">The sequence shown here is derived from an EMBL/GenBank/DDBJ whole genome shotgun (WGS) entry which is preliminary data.</text>
</comment>
<proteinExistence type="predicted"/>
<name>A0ABV0Z859_9TELE</name>
<sequence length="72" mass="8004">MSVARCLSCPDHHPPLAVLEKIPSNVRMIFGCWMVLTLRRSSPALLAPTILNSFASRLPRMTSWGTRPTILS</sequence>
<gene>
    <name evidence="1" type="ORF">AMECASPLE_038047</name>
</gene>
<accession>A0ABV0Z859</accession>
<dbReference type="Proteomes" id="UP001469553">
    <property type="component" value="Unassembled WGS sequence"/>
</dbReference>
<evidence type="ECO:0000313" key="1">
    <source>
        <dbReference type="EMBL" id="MEQ2301623.1"/>
    </source>
</evidence>